<proteinExistence type="predicted"/>
<dbReference type="CDD" id="cd00092">
    <property type="entry name" value="HTH_CRP"/>
    <property type="match status" value="1"/>
</dbReference>
<feature type="domain" description="Cyclic nucleotide-binding" evidence="4">
    <location>
        <begin position="11"/>
        <end position="74"/>
    </location>
</feature>
<gene>
    <name evidence="6" type="ORF">GOB93_06165</name>
</gene>
<evidence type="ECO:0000256" key="3">
    <source>
        <dbReference type="ARBA" id="ARBA00023163"/>
    </source>
</evidence>
<protein>
    <submittedName>
        <fullName evidence="6">Cyclic nucleotide-binding domain-containing protein</fullName>
    </submittedName>
</protein>
<dbReference type="EMBL" id="WOTB01000006">
    <property type="protein sequence ID" value="NHN84229.1"/>
    <property type="molecule type" value="Genomic_DNA"/>
</dbReference>
<dbReference type="PROSITE" id="PS51063">
    <property type="entry name" value="HTH_CRP_2"/>
    <property type="match status" value="1"/>
</dbReference>
<dbReference type="InterPro" id="IPR012318">
    <property type="entry name" value="HTH_CRP"/>
</dbReference>
<dbReference type="CDD" id="cd00038">
    <property type="entry name" value="CAP_ED"/>
    <property type="match status" value="1"/>
</dbReference>
<organism evidence="6 7">
    <name type="scientific">Acetobacter musti</name>
    <dbReference type="NCBI Taxonomy" id="864732"/>
    <lineage>
        <taxon>Bacteria</taxon>
        <taxon>Pseudomonadati</taxon>
        <taxon>Pseudomonadota</taxon>
        <taxon>Alphaproteobacteria</taxon>
        <taxon>Acetobacterales</taxon>
        <taxon>Acetobacteraceae</taxon>
        <taxon>Acetobacter</taxon>
    </lineage>
</organism>
<dbReference type="InterPro" id="IPR036388">
    <property type="entry name" value="WH-like_DNA-bd_sf"/>
</dbReference>
<evidence type="ECO:0000256" key="2">
    <source>
        <dbReference type="ARBA" id="ARBA00023125"/>
    </source>
</evidence>
<reference evidence="6 7" key="1">
    <citation type="journal article" date="2020" name="Int. J. Syst. Evol. Microbiol.">
        <title>Novel acetic acid bacteria from cider fermentations: Acetobacter conturbans sp. nov. and Acetobacter fallax sp. nov.</title>
        <authorList>
            <person name="Sombolestani A.S."/>
            <person name="Cleenwerck I."/>
            <person name="Cnockaert M."/>
            <person name="Borremans W."/>
            <person name="Wieme A.D."/>
            <person name="De Vuyst L."/>
            <person name="Vandamme P."/>
        </authorList>
    </citation>
    <scope>NUCLEOTIDE SEQUENCE [LARGE SCALE GENOMIC DNA]</scope>
    <source>
        <strain evidence="6 7">LMG 30640</strain>
    </source>
</reference>
<evidence type="ECO:0000313" key="6">
    <source>
        <dbReference type="EMBL" id="NHN84229.1"/>
    </source>
</evidence>
<dbReference type="InterPro" id="IPR014710">
    <property type="entry name" value="RmlC-like_jellyroll"/>
</dbReference>
<dbReference type="PANTHER" id="PTHR24567:SF26">
    <property type="entry name" value="REGULATORY PROTEIN YEIL"/>
    <property type="match status" value="1"/>
</dbReference>
<dbReference type="Proteomes" id="UP000635278">
    <property type="component" value="Unassembled WGS sequence"/>
</dbReference>
<dbReference type="PROSITE" id="PS50042">
    <property type="entry name" value="CNMP_BINDING_3"/>
    <property type="match status" value="1"/>
</dbReference>
<accession>A0ABX0JN88</accession>
<dbReference type="Gene3D" id="2.60.120.10">
    <property type="entry name" value="Jelly Rolls"/>
    <property type="match status" value="1"/>
</dbReference>
<dbReference type="SMART" id="SM00100">
    <property type="entry name" value="cNMP"/>
    <property type="match status" value="1"/>
</dbReference>
<feature type="domain" description="HTH crp-type" evidence="5">
    <location>
        <begin position="136"/>
        <end position="210"/>
    </location>
</feature>
<dbReference type="InterPro" id="IPR050397">
    <property type="entry name" value="Env_Response_Regulators"/>
</dbReference>
<keyword evidence="3" id="KW-0804">Transcription</keyword>
<dbReference type="Pfam" id="PF00027">
    <property type="entry name" value="cNMP_binding"/>
    <property type="match status" value="1"/>
</dbReference>
<keyword evidence="7" id="KW-1185">Reference proteome</keyword>
<evidence type="ECO:0000259" key="5">
    <source>
        <dbReference type="PROSITE" id="PS51063"/>
    </source>
</evidence>
<dbReference type="SUPFAM" id="SSF46785">
    <property type="entry name" value="Winged helix' DNA-binding domain"/>
    <property type="match status" value="1"/>
</dbReference>
<comment type="caution">
    <text evidence="6">The sequence shown here is derived from an EMBL/GenBank/DDBJ whole genome shotgun (WGS) entry which is preliminary data.</text>
</comment>
<dbReference type="InterPro" id="IPR018490">
    <property type="entry name" value="cNMP-bd_dom_sf"/>
</dbReference>
<dbReference type="Gene3D" id="1.10.10.10">
    <property type="entry name" value="Winged helix-like DNA-binding domain superfamily/Winged helix DNA-binding domain"/>
    <property type="match status" value="1"/>
</dbReference>
<evidence type="ECO:0000259" key="4">
    <source>
        <dbReference type="PROSITE" id="PS50042"/>
    </source>
</evidence>
<dbReference type="InterPro" id="IPR000595">
    <property type="entry name" value="cNMP-bd_dom"/>
</dbReference>
<keyword evidence="1" id="KW-0805">Transcription regulation</keyword>
<dbReference type="InterPro" id="IPR036390">
    <property type="entry name" value="WH_DNA-bd_sf"/>
</dbReference>
<dbReference type="PRINTS" id="PR00034">
    <property type="entry name" value="HTHCRP"/>
</dbReference>
<keyword evidence="2" id="KW-0238">DNA-binding</keyword>
<name>A0ABX0JN88_9PROT</name>
<dbReference type="SMART" id="SM00419">
    <property type="entry name" value="HTH_CRP"/>
    <property type="match status" value="1"/>
</dbReference>
<evidence type="ECO:0000313" key="7">
    <source>
        <dbReference type="Proteomes" id="UP000635278"/>
    </source>
</evidence>
<evidence type="ECO:0000256" key="1">
    <source>
        <dbReference type="ARBA" id="ARBA00023015"/>
    </source>
</evidence>
<sequence length="216" mass="24933">MEQCDRNPVMSEIFAMLEDISDEVRRPAKNVLFRQGDRAEFIYFVHTGALRTDHQSEDGRNLVLDFLWEGDFLGLAENESYSRSAITLVDSILKRMRRDSVRKLSHRYPAIKDLFLAQKKASLAAARTHIILLSCPTAVEKIVGFLAACSGRSEYFDRHTNVLTLVMNRKDIADYLGISFETISRIFSYLENENYIRRIDSRTIKLTEKIMNNLIC</sequence>
<dbReference type="SUPFAM" id="SSF51206">
    <property type="entry name" value="cAMP-binding domain-like"/>
    <property type="match status" value="1"/>
</dbReference>
<dbReference type="Pfam" id="PF13545">
    <property type="entry name" value="HTH_Crp_2"/>
    <property type="match status" value="1"/>
</dbReference>
<dbReference type="PANTHER" id="PTHR24567">
    <property type="entry name" value="CRP FAMILY TRANSCRIPTIONAL REGULATORY PROTEIN"/>
    <property type="match status" value="1"/>
</dbReference>